<feature type="non-terminal residue" evidence="1">
    <location>
        <position position="55"/>
    </location>
</feature>
<evidence type="ECO:0000313" key="2">
    <source>
        <dbReference type="Proteomes" id="UP000649617"/>
    </source>
</evidence>
<comment type="caution">
    <text evidence="1">The sequence shown here is derived from an EMBL/GenBank/DDBJ whole genome shotgun (WGS) entry which is preliminary data.</text>
</comment>
<name>A0A812MST5_SYMPI</name>
<proteinExistence type="predicted"/>
<dbReference type="AlphaFoldDB" id="A0A812MST5"/>
<gene>
    <name evidence="1" type="ORF">SPIL2461_LOCUS6070</name>
</gene>
<keyword evidence="2" id="KW-1185">Reference proteome</keyword>
<dbReference type="InterPro" id="IPR027417">
    <property type="entry name" value="P-loop_NTPase"/>
</dbReference>
<protein>
    <submittedName>
        <fullName evidence="1">Uncharacterized protein</fullName>
    </submittedName>
</protein>
<feature type="non-terminal residue" evidence="1">
    <location>
        <position position="1"/>
    </location>
</feature>
<dbReference type="EMBL" id="CAJNIZ010008903">
    <property type="protein sequence ID" value="CAE7273564.1"/>
    <property type="molecule type" value="Genomic_DNA"/>
</dbReference>
<reference evidence="1" key="1">
    <citation type="submission" date="2021-02" db="EMBL/GenBank/DDBJ databases">
        <authorList>
            <person name="Dougan E. K."/>
            <person name="Rhodes N."/>
            <person name="Thang M."/>
            <person name="Chan C."/>
        </authorList>
    </citation>
    <scope>NUCLEOTIDE SEQUENCE</scope>
</reference>
<organism evidence="1 2">
    <name type="scientific">Symbiodinium pilosum</name>
    <name type="common">Dinoflagellate</name>
    <dbReference type="NCBI Taxonomy" id="2952"/>
    <lineage>
        <taxon>Eukaryota</taxon>
        <taxon>Sar</taxon>
        <taxon>Alveolata</taxon>
        <taxon>Dinophyceae</taxon>
        <taxon>Suessiales</taxon>
        <taxon>Symbiodiniaceae</taxon>
        <taxon>Symbiodinium</taxon>
    </lineage>
</organism>
<evidence type="ECO:0000313" key="1">
    <source>
        <dbReference type="EMBL" id="CAE7273564.1"/>
    </source>
</evidence>
<dbReference type="Gene3D" id="3.40.50.300">
    <property type="entry name" value="P-loop containing nucleotide triphosphate hydrolases"/>
    <property type="match status" value="1"/>
</dbReference>
<dbReference type="Proteomes" id="UP000649617">
    <property type="component" value="Unassembled WGS sequence"/>
</dbReference>
<accession>A0A812MST5</accession>
<sequence>SRERTETQRLQALLRTLEAEEKLPATVFVFSRRRVEALAADMPNLDVCTAGERSK</sequence>